<gene>
    <name evidence="2" type="ORF">DERF_013397</name>
</gene>
<evidence type="ECO:0000313" key="3">
    <source>
        <dbReference type="Proteomes" id="UP000790347"/>
    </source>
</evidence>
<feature type="transmembrane region" description="Helical" evidence="1">
    <location>
        <begin position="86"/>
        <end position="108"/>
    </location>
</feature>
<keyword evidence="1" id="KW-1133">Transmembrane helix</keyword>
<proteinExistence type="predicted"/>
<keyword evidence="3" id="KW-1185">Reference proteome</keyword>
<keyword evidence="1" id="KW-0812">Transmembrane</keyword>
<reference evidence="2" key="1">
    <citation type="submission" date="2013-05" db="EMBL/GenBank/DDBJ databases">
        <authorList>
            <person name="Yim A.K.Y."/>
            <person name="Chan T.F."/>
            <person name="Ji K.M."/>
            <person name="Liu X.Y."/>
            <person name="Zhou J.W."/>
            <person name="Li R.Q."/>
            <person name="Yang K.Y."/>
            <person name="Li J."/>
            <person name="Li M."/>
            <person name="Law P.T.W."/>
            <person name="Wu Y.L."/>
            <person name="Cai Z.L."/>
            <person name="Qin H."/>
            <person name="Bao Y."/>
            <person name="Leung R.K.K."/>
            <person name="Ng P.K.S."/>
            <person name="Zou J."/>
            <person name="Zhong X.J."/>
            <person name="Ran P.X."/>
            <person name="Zhong N.S."/>
            <person name="Liu Z.G."/>
            <person name="Tsui S.K.W."/>
        </authorList>
    </citation>
    <scope>NUCLEOTIDE SEQUENCE</scope>
    <source>
        <strain evidence="2">Derf</strain>
        <tissue evidence="2">Whole organism</tissue>
    </source>
</reference>
<dbReference type="AlphaFoldDB" id="A0A922HPF6"/>
<protein>
    <recommendedName>
        <fullName evidence="4">Transmembrane protein</fullName>
    </recommendedName>
</protein>
<sequence length="111" mass="12414">MVELEIFNDGSGGGICCGVKDESVECFTFWFGTKVQKFAFIQDPTKSKKKNGRKFDSDILWYILVPQGEVFIAIFNIILVELELHFVAAVNLDFIVVGVACVVSARIMNFP</sequence>
<organism evidence="2 3">
    <name type="scientific">Dermatophagoides farinae</name>
    <name type="common">American house dust mite</name>
    <dbReference type="NCBI Taxonomy" id="6954"/>
    <lineage>
        <taxon>Eukaryota</taxon>
        <taxon>Metazoa</taxon>
        <taxon>Ecdysozoa</taxon>
        <taxon>Arthropoda</taxon>
        <taxon>Chelicerata</taxon>
        <taxon>Arachnida</taxon>
        <taxon>Acari</taxon>
        <taxon>Acariformes</taxon>
        <taxon>Sarcoptiformes</taxon>
        <taxon>Astigmata</taxon>
        <taxon>Psoroptidia</taxon>
        <taxon>Analgoidea</taxon>
        <taxon>Pyroglyphidae</taxon>
        <taxon>Dermatophagoidinae</taxon>
        <taxon>Dermatophagoides</taxon>
    </lineage>
</organism>
<evidence type="ECO:0000256" key="1">
    <source>
        <dbReference type="SAM" id="Phobius"/>
    </source>
</evidence>
<evidence type="ECO:0008006" key="4">
    <source>
        <dbReference type="Google" id="ProtNLM"/>
    </source>
</evidence>
<keyword evidence="1" id="KW-0472">Membrane</keyword>
<reference evidence="2" key="2">
    <citation type="journal article" date="2022" name="Res Sq">
        <title>Comparative Genomics Reveals Insights into the Divergent Evolution of Astigmatic Mites and Household Pest Adaptations.</title>
        <authorList>
            <person name="Xiong Q."/>
            <person name="Wan A.T.-Y."/>
            <person name="Liu X.-Y."/>
            <person name="Fung C.S.-H."/>
            <person name="Xiao X."/>
            <person name="Malainual N."/>
            <person name="Hou J."/>
            <person name="Wang L."/>
            <person name="Wang M."/>
            <person name="Yang K."/>
            <person name="Cui Y."/>
            <person name="Leung E."/>
            <person name="Nong W."/>
            <person name="Shin S.-K."/>
            <person name="Au S."/>
            <person name="Jeong K.Y."/>
            <person name="Chew F.T."/>
            <person name="Hui J."/>
            <person name="Leung T.F."/>
            <person name="Tungtrongchitr A."/>
            <person name="Zhong N."/>
            <person name="Liu Z."/>
            <person name="Tsui S."/>
        </authorList>
    </citation>
    <scope>NUCLEOTIDE SEQUENCE</scope>
    <source>
        <strain evidence="2">Derf</strain>
        <tissue evidence="2">Whole organism</tissue>
    </source>
</reference>
<evidence type="ECO:0000313" key="2">
    <source>
        <dbReference type="EMBL" id="KAH9497405.1"/>
    </source>
</evidence>
<dbReference type="Proteomes" id="UP000790347">
    <property type="component" value="Unassembled WGS sequence"/>
</dbReference>
<feature type="transmembrane region" description="Helical" evidence="1">
    <location>
        <begin position="59"/>
        <end position="80"/>
    </location>
</feature>
<name>A0A922HPF6_DERFA</name>
<dbReference type="EMBL" id="ASGP02000007">
    <property type="protein sequence ID" value="KAH9497405.1"/>
    <property type="molecule type" value="Genomic_DNA"/>
</dbReference>
<accession>A0A922HPF6</accession>
<comment type="caution">
    <text evidence="2">The sequence shown here is derived from an EMBL/GenBank/DDBJ whole genome shotgun (WGS) entry which is preliminary data.</text>
</comment>